<gene>
    <name evidence="6" type="ORF">E2I14_05400</name>
</gene>
<dbReference type="PANTHER" id="PTHR30118">
    <property type="entry name" value="HTH-TYPE TRANSCRIPTIONAL REGULATOR LEUO-RELATED"/>
    <property type="match status" value="1"/>
</dbReference>
<dbReference type="CDD" id="cd08417">
    <property type="entry name" value="PBP2_Nitroaromatics_like"/>
    <property type="match status" value="1"/>
</dbReference>
<dbReference type="Pfam" id="PF03466">
    <property type="entry name" value="LysR_substrate"/>
    <property type="match status" value="1"/>
</dbReference>
<name>A0A4R5W393_9BURK</name>
<dbReference type="PRINTS" id="PR00039">
    <property type="entry name" value="HTHLYSR"/>
</dbReference>
<dbReference type="InterPro" id="IPR036390">
    <property type="entry name" value="WH_DNA-bd_sf"/>
</dbReference>
<reference evidence="6 7" key="1">
    <citation type="submission" date="2019-03" db="EMBL/GenBank/DDBJ databases">
        <title>Sapientia aquatica gen. nov., sp. nov., isolated from a crater lake.</title>
        <authorList>
            <person name="Felfoldi T."/>
            <person name="Szabo A."/>
            <person name="Toth E."/>
            <person name="Schumann P."/>
            <person name="Keki Z."/>
            <person name="Marialigeti K."/>
            <person name="Mathe I."/>
        </authorList>
    </citation>
    <scope>NUCLEOTIDE SEQUENCE [LARGE SCALE GENOMIC DNA]</scope>
    <source>
        <strain evidence="6 7">SA-152</strain>
    </source>
</reference>
<evidence type="ECO:0000313" key="7">
    <source>
        <dbReference type="Proteomes" id="UP000294829"/>
    </source>
</evidence>
<evidence type="ECO:0000256" key="4">
    <source>
        <dbReference type="ARBA" id="ARBA00023163"/>
    </source>
</evidence>
<evidence type="ECO:0000313" key="6">
    <source>
        <dbReference type="EMBL" id="TDK67199.1"/>
    </source>
</evidence>
<proteinExistence type="inferred from homology"/>
<dbReference type="Proteomes" id="UP000294829">
    <property type="component" value="Unassembled WGS sequence"/>
</dbReference>
<keyword evidence="7" id="KW-1185">Reference proteome</keyword>
<dbReference type="SUPFAM" id="SSF53850">
    <property type="entry name" value="Periplasmic binding protein-like II"/>
    <property type="match status" value="1"/>
</dbReference>
<keyword evidence="2" id="KW-0805">Transcription regulation</keyword>
<dbReference type="SUPFAM" id="SSF46785">
    <property type="entry name" value="Winged helix' DNA-binding domain"/>
    <property type="match status" value="1"/>
</dbReference>
<accession>A0A4R5W393</accession>
<dbReference type="Pfam" id="PF00126">
    <property type="entry name" value="HTH_1"/>
    <property type="match status" value="1"/>
</dbReference>
<evidence type="ECO:0000256" key="3">
    <source>
        <dbReference type="ARBA" id="ARBA00023125"/>
    </source>
</evidence>
<comment type="similarity">
    <text evidence="1">Belongs to the LysR transcriptional regulatory family.</text>
</comment>
<dbReference type="GO" id="GO:0003677">
    <property type="term" value="F:DNA binding"/>
    <property type="evidence" value="ECO:0007669"/>
    <property type="project" value="UniProtKB-KW"/>
</dbReference>
<dbReference type="Gene3D" id="1.10.10.10">
    <property type="entry name" value="Winged helix-like DNA-binding domain superfamily/Winged helix DNA-binding domain"/>
    <property type="match status" value="1"/>
</dbReference>
<evidence type="ECO:0000256" key="1">
    <source>
        <dbReference type="ARBA" id="ARBA00009437"/>
    </source>
</evidence>
<evidence type="ECO:0000256" key="2">
    <source>
        <dbReference type="ARBA" id="ARBA00023015"/>
    </source>
</evidence>
<dbReference type="PROSITE" id="PS50931">
    <property type="entry name" value="HTH_LYSR"/>
    <property type="match status" value="1"/>
</dbReference>
<evidence type="ECO:0000259" key="5">
    <source>
        <dbReference type="PROSITE" id="PS50931"/>
    </source>
</evidence>
<dbReference type="OrthoDB" id="5495633at2"/>
<dbReference type="Gene3D" id="3.40.190.10">
    <property type="entry name" value="Periplasmic binding protein-like II"/>
    <property type="match status" value="2"/>
</dbReference>
<dbReference type="InterPro" id="IPR005119">
    <property type="entry name" value="LysR_subst-bd"/>
</dbReference>
<dbReference type="InterPro" id="IPR000847">
    <property type="entry name" value="LysR_HTH_N"/>
</dbReference>
<dbReference type="GO" id="GO:0003700">
    <property type="term" value="F:DNA-binding transcription factor activity"/>
    <property type="evidence" value="ECO:0007669"/>
    <property type="project" value="InterPro"/>
</dbReference>
<dbReference type="RefSeq" id="WP_133326214.1">
    <property type="nucleotide sequence ID" value="NZ_SMYL01000002.1"/>
</dbReference>
<sequence>MHISRIDLNLFVVFDAIYSEGNITRAAKAMNLSQPALSHALGRLRELFNDPLFQRMGSQMVPTPLAHSLIGQIRTALQTLDISVNNSRRFDPTLNTRQFTLGFRDVLESTTLPKLLNTLHACAPDIQLASVQAERRELEAELMSGSIDLAVDVLLPFPTSIRRRLIARDSMVVVARKGHPGINKKLTLANYLKQNHVLVSSRRSGPGLEDLELARQGHQRHIGLRCQHYFAASLVVSESDLLLTMPGHYAQVANRHLDNQILPLPIKMPPFDIYLYWHENAENDPANCWLRELLMQCFNEIN</sequence>
<organism evidence="6 7">
    <name type="scientific">Sapientia aquatica</name>
    <dbReference type="NCBI Taxonomy" id="1549640"/>
    <lineage>
        <taxon>Bacteria</taxon>
        <taxon>Pseudomonadati</taxon>
        <taxon>Pseudomonadota</taxon>
        <taxon>Betaproteobacteria</taxon>
        <taxon>Burkholderiales</taxon>
        <taxon>Oxalobacteraceae</taxon>
        <taxon>Sapientia</taxon>
    </lineage>
</organism>
<protein>
    <submittedName>
        <fullName evidence="6">LysR family transcriptional regulator</fullName>
    </submittedName>
</protein>
<dbReference type="InterPro" id="IPR036388">
    <property type="entry name" value="WH-like_DNA-bd_sf"/>
</dbReference>
<keyword evidence="4" id="KW-0804">Transcription</keyword>
<feature type="domain" description="HTH lysR-type" evidence="5">
    <location>
        <begin position="6"/>
        <end position="63"/>
    </location>
</feature>
<comment type="caution">
    <text evidence="6">The sequence shown here is derived from an EMBL/GenBank/DDBJ whole genome shotgun (WGS) entry which is preliminary data.</text>
</comment>
<dbReference type="EMBL" id="SMYL01000002">
    <property type="protein sequence ID" value="TDK67199.1"/>
    <property type="molecule type" value="Genomic_DNA"/>
</dbReference>
<keyword evidence="3" id="KW-0238">DNA-binding</keyword>
<dbReference type="InterPro" id="IPR037402">
    <property type="entry name" value="YidZ_PBP2"/>
</dbReference>
<dbReference type="AlphaFoldDB" id="A0A4R5W393"/>
<dbReference type="PANTHER" id="PTHR30118:SF15">
    <property type="entry name" value="TRANSCRIPTIONAL REGULATORY PROTEIN"/>
    <property type="match status" value="1"/>
</dbReference>
<dbReference type="InterPro" id="IPR050389">
    <property type="entry name" value="LysR-type_TF"/>
</dbReference>